<dbReference type="AlphaFoldDB" id="A0A0G0ZGY9"/>
<gene>
    <name evidence="1" type="ORF">UV11_C0012G0006</name>
</gene>
<accession>A0A0G0ZGY9</accession>
<evidence type="ECO:0000313" key="1">
    <source>
        <dbReference type="EMBL" id="KKS47949.1"/>
    </source>
</evidence>
<sequence>MDTKCLWAVVRLGENSLMKTDINRAVLALREASESYFKPHVSLNGEEGVMVLEKISTTSDTEVRIRSHLVLSGMDAWLNVKFDVFLDKVGYPSNVVELSPRQSAFVVQQLSGQSRVAVLEKVKRWYLEYFLPRTQKAFETIAEQFASGDPMLASDDRNRIFDIHGGRYMDVLYTESGIVGENLFWAICFESTIFEQDEDRFAPADQLILARHARQKAAVRDILDLFDKIGVRR</sequence>
<name>A0A0G0ZGY9_9BACT</name>
<protein>
    <submittedName>
        <fullName evidence="1">Uncharacterized protein</fullName>
    </submittedName>
</protein>
<dbReference type="Proteomes" id="UP000034036">
    <property type="component" value="Unassembled WGS sequence"/>
</dbReference>
<reference evidence="1 2" key="1">
    <citation type="journal article" date="2015" name="Nature">
        <title>rRNA introns, odd ribosomes, and small enigmatic genomes across a large radiation of phyla.</title>
        <authorList>
            <person name="Brown C.T."/>
            <person name="Hug L.A."/>
            <person name="Thomas B.C."/>
            <person name="Sharon I."/>
            <person name="Castelle C.J."/>
            <person name="Singh A."/>
            <person name="Wilkins M.J."/>
            <person name="Williams K.H."/>
            <person name="Banfield J.F."/>
        </authorList>
    </citation>
    <scope>NUCLEOTIDE SEQUENCE [LARGE SCALE GENOMIC DNA]</scope>
</reference>
<evidence type="ECO:0000313" key="2">
    <source>
        <dbReference type="Proteomes" id="UP000034036"/>
    </source>
</evidence>
<comment type="caution">
    <text evidence="1">The sequence shown here is derived from an EMBL/GenBank/DDBJ whole genome shotgun (WGS) entry which is preliminary data.</text>
</comment>
<organism evidence="1 2">
    <name type="scientific">Candidatus Giovannonibacteria bacterium GW2011_GWF2_42_19</name>
    <dbReference type="NCBI Taxonomy" id="1618659"/>
    <lineage>
        <taxon>Bacteria</taxon>
        <taxon>Candidatus Giovannoniibacteriota</taxon>
    </lineage>
</organism>
<proteinExistence type="predicted"/>
<dbReference type="EMBL" id="LCDF01000012">
    <property type="protein sequence ID" value="KKS47949.1"/>
    <property type="molecule type" value="Genomic_DNA"/>
</dbReference>